<accession>A0ABV9NAF9</accession>
<evidence type="ECO:0000256" key="2">
    <source>
        <dbReference type="ARBA" id="ARBA00022692"/>
    </source>
</evidence>
<feature type="transmembrane region" description="Helical" evidence="5">
    <location>
        <begin position="46"/>
        <end position="71"/>
    </location>
</feature>
<feature type="transmembrane region" description="Helical" evidence="5">
    <location>
        <begin position="190"/>
        <end position="212"/>
    </location>
</feature>
<protein>
    <recommendedName>
        <fullName evidence="6">ABC transmembrane type-1 domain-containing protein</fullName>
    </recommendedName>
</protein>
<evidence type="ECO:0000256" key="4">
    <source>
        <dbReference type="ARBA" id="ARBA00023136"/>
    </source>
</evidence>
<dbReference type="SUPFAM" id="SSF90123">
    <property type="entry name" value="ABC transporter transmembrane region"/>
    <property type="match status" value="1"/>
</dbReference>
<keyword evidence="2 5" id="KW-0812">Transmembrane</keyword>
<organism evidence="7 8">
    <name type="scientific">Glycocaulis abyssi</name>
    <dbReference type="NCBI Taxonomy" id="1433403"/>
    <lineage>
        <taxon>Bacteria</taxon>
        <taxon>Pseudomonadati</taxon>
        <taxon>Pseudomonadota</taxon>
        <taxon>Alphaproteobacteria</taxon>
        <taxon>Maricaulales</taxon>
        <taxon>Maricaulaceae</taxon>
        <taxon>Glycocaulis</taxon>
    </lineage>
</organism>
<name>A0ABV9NAF9_9PROT</name>
<comment type="subcellular location">
    <subcellularLocation>
        <location evidence="1">Cell membrane</location>
        <topology evidence="1">Multi-pass membrane protein</topology>
    </subcellularLocation>
</comment>
<feature type="domain" description="ABC transmembrane type-1" evidence="6">
    <location>
        <begin position="145"/>
        <end position="337"/>
    </location>
</feature>
<keyword evidence="4 5" id="KW-0472">Membrane</keyword>
<dbReference type="InterPro" id="IPR036640">
    <property type="entry name" value="ABC1_TM_sf"/>
</dbReference>
<evidence type="ECO:0000256" key="3">
    <source>
        <dbReference type="ARBA" id="ARBA00022989"/>
    </source>
</evidence>
<keyword evidence="3 5" id="KW-1133">Transmembrane helix</keyword>
<evidence type="ECO:0000256" key="5">
    <source>
        <dbReference type="SAM" id="Phobius"/>
    </source>
</evidence>
<proteinExistence type="predicted"/>
<gene>
    <name evidence="7" type="ORF">ACFPB0_04110</name>
</gene>
<feature type="transmembrane region" description="Helical" evidence="5">
    <location>
        <begin position="281"/>
        <end position="299"/>
    </location>
</feature>
<sequence>MTITAEETLALGDAQLAQAQPSVTPRLAGLAARFIGNLLESNRTEIAVTFALSLLSALAQFGLALLLILALRAEEQQLTLGPVELHGGQMWAFIVSVAILAAALPFVTERYVISRTISFFKSSLKRFGTALCDKRLRFALFTAGHTRASLTRLMSADTRYASLAFGGLLRLFLPLFMGLSALAIMAWLNWTWTLIFAAVITPFLVGQLYIVFSGIRLNRQLRSAAVAHGRSVGAFIDAVSTHFTANRWGSDQLHSHFAAKVGHAFPDAYGRRLRLGVSTRVLSDLSLVAALVALVYLLLVEQSDIQTIGYLLIFAILARHAIGSFASAVSGTISIVAQLPFYENYLAVSHFLDSEESRKPVSIAQAAGITPGISVCFSAAHLNWALASHFIMARHGRDVGEAVSTRSNLVQSRYSRLNDVYTHMLQIPPNLSEAHFSRLFPASSHRWEGWQEILEDQDQVLSSETWMDLPPMLKFLSAALYASRKSTSDAYTFVNGADYSALTRPEKAWLHQLFRGTRILIFHARPVNLKHYPARAPILHVNNNGTHTELGMVGDVPESVDIAEVLAKDRHLKAMADLTPSTAGADDLGGLG</sequence>
<dbReference type="Proteomes" id="UP001596024">
    <property type="component" value="Unassembled WGS sequence"/>
</dbReference>
<dbReference type="PROSITE" id="PS50929">
    <property type="entry name" value="ABC_TM1F"/>
    <property type="match status" value="1"/>
</dbReference>
<evidence type="ECO:0000313" key="7">
    <source>
        <dbReference type="EMBL" id="MFC4724469.1"/>
    </source>
</evidence>
<dbReference type="EMBL" id="JBHSGQ010000001">
    <property type="protein sequence ID" value="MFC4724469.1"/>
    <property type="molecule type" value="Genomic_DNA"/>
</dbReference>
<feature type="transmembrane region" description="Helical" evidence="5">
    <location>
        <begin position="160"/>
        <end position="184"/>
    </location>
</feature>
<evidence type="ECO:0000256" key="1">
    <source>
        <dbReference type="ARBA" id="ARBA00004651"/>
    </source>
</evidence>
<reference evidence="8" key="1">
    <citation type="journal article" date="2019" name="Int. J. Syst. Evol. Microbiol.">
        <title>The Global Catalogue of Microorganisms (GCM) 10K type strain sequencing project: providing services to taxonomists for standard genome sequencing and annotation.</title>
        <authorList>
            <consortium name="The Broad Institute Genomics Platform"/>
            <consortium name="The Broad Institute Genome Sequencing Center for Infectious Disease"/>
            <person name="Wu L."/>
            <person name="Ma J."/>
        </authorList>
    </citation>
    <scope>NUCLEOTIDE SEQUENCE [LARGE SCALE GENOMIC DNA]</scope>
    <source>
        <strain evidence="8">CCUG 62981</strain>
    </source>
</reference>
<feature type="transmembrane region" description="Helical" evidence="5">
    <location>
        <begin position="91"/>
        <end position="113"/>
    </location>
</feature>
<evidence type="ECO:0000313" key="8">
    <source>
        <dbReference type="Proteomes" id="UP001596024"/>
    </source>
</evidence>
<comment type="caution">
    <text evidence="7">The sequence shown here is derived from an EMBL/GenBank/DDBJ whole genome shotgun (WGS) entry which is preliminary data.</text>
</comment>
<dbReference type="RefSeq" id="WP_371392213.1">
    <property type="nucleotide sequence ID" value="NZ_CP163421.1"/>
</dbReference>
<keyword evidence="8" id="KW-1185">Reference proteome</keyword>
<dbReference type="Gene3D" id="1.20.1560.10">
    <property type="entry name" value="ABC transporter type 1, transmembrane domain"/>
    <property type="match status" value="1"/>
</dbReference>
<evidence type="ECO:0000259" key="6">
    <source>
        <dbReference type="PROSITE" id="PS50929"/>
    </source>
</evidence>
<dbReference type="InterPro" id="IPR011527">
    <property type="entry name" value="ABC1_TM_dom"/>
</dbReference>